<evidence type="ECO:0000256" key="7">
    <source>
        <dbReference type="ARBA" id="ARBA00023136"/>
    </source>
</evidence>
<dbReference type="STRING" id="411473.RUMCAL_00518"/>
<dbReference type="Proteomes" id="UP000016662">
    <property type="component" value="Unassembled WGS sequence"/>
</dbReference>
<keyword evidence="6 8" id="KW-1133">Transmembrane helix</keyword>
<dbReference type="GO" id="GO:0016020">
    <property type="term" value="C:membrane"/>
    <property type="evidence" value="ECO:0007669"/>
    <property type="project" value="InterPro"/>
</dbReference>
<evidence type="ECO:0000313" key="10">
    <source>
        <dbReference type="Proteomes" id="UP000016662"/>
    </source>
</evidence>
<dbReference type="GO" id="GO:0009372">
    <property type="term" value="P:quorum sensing"/>
    <property type="evidence" value="ECO:0007669"/>
    <property type="project" value="UniProtKB-KW"/>
</dbReference>
<dbReference type="EMBL" id="AWVF01000049">
    <property type="protein sequence ID" value="ERJ97106.1"/>
    <property type="molecule type" value="Genomic_DNA"/>
</dbReference>
<proteinExistence type="predicted"/>
<keyword evidence="5" id="KW-0378">Hydrolase</keyword>
<sequence length="204" mass="22805">MLEKLSERFTEKLVSLGIVQKEDAEIYSFGFFQLFMMLINVVTTIFLGVVFRQFWQCLLLNASYIPIRMCAGGHHASSPVKCYLSSTVMIAGLLVLVRWVSINLWISGGLILISSVVIAILSPVETENNPLDEVEKHVYRMRTYIVLGIEIAVTIVTLCLHINVAAKIIALGLSTEAVMSIVGKIECLQRKKLQSLSFKIRGEK</sequence>
<keyword evidence="7 8" id="KW-0472">Membrane</keyword>
<evidence type="ECO:0000256" key="5">
    <source>
        <dbReference type="ARBA" id="ARBA00022801"/>
    </source>
</evidence>
<protein>
    <submittedName>
        <fullName evidence="9">Accessory protein regulator protein B</fullName>
    </submittedName>
</protein>
<dbReference type="HOGENOM" id="CLU_098969_1_2_9"/>
<dbReference type="SMART" id="SM00793">
    <property type="entry name" value="AgrB"/>
    <property type="match status" value="1"/>
</dbReference>
<dbReference type="GO" id="GO:0006508">
    <property type="term" value="P:proteolysis"/>
    <property type="evidence" value="ECO:0007669"/>
    <property type="project" value="UniProtKB-KW"/>
</dbReference>
<keyword evidence="2" id="KW-0673">Quorum sensing</keyword>
<reference evidence="9 10" key="1">
    <citation type="submission" date="2013-07" db="EMBL/GenBank/DDBJ databases">
        <authorList>
            <person name="Weinstock G."/>
            <person name="Sodergren E."/>
            <person name="Wylie T."/>
            <person name="Fulton L."/>
            <person name="Fulton R."/>
            <person name="Fronick C."/>
            <person name="O'Laughlin M."/>
            <person name="Godfrey J."/>
            <person name="Miner T."/>
            <person name="Herter B."/>
            <person name="Appelbaum E."/>
            <person name="Cordes M."/>
            <person name="Lek S."/>
            <person name="Wollam A."/>
            <person name="Pepin K.H."/>
            <person name="Palsikar V.B."/>
            <person name="Mitreva M."/>
            <person name="Wilson R.K."/>
        </authorList>
    </citation>
    <scope>NUCLEOTIDE SEQUENCE [LARGE SCALE GENOMIC DNA]</scope>
    <source>
        <strain evidence="9 10">ATCC 27760</strain>
    </source>
</reference>
<dbReference type="InterPro" id="IPR006741">
    <property type="entry name" value="AgrB"/>
</dbReference>
<keyword evidence="1" id="KW-1003">Cell membrane</keyword>
<dbReference type="eggNOG" id="COG4512">
    <property type="taxonomic scope" value="Bacteria"/>
</dbReference>
<evidence type="ECO:0000256" key="2">
    <source>
        <dbReference type="ARBA" id="ARBA00022654"/>
    </source>
</evidence>
<evidence type="ECO:0000256" key="8">
    <source>
        <dbReference type="SAM" id="Phobius"/>
    </source>
</evidence>
<keyword evidence="10" id="KW-1185">Reference proteome</keyword>
<accession>U2KF21</accession>
<evidence type="ECO:0000256" key="1">
    <source>
        <dbReference type="ARBA" id="ARBA00022475"/>
    </source>
</evidence>
<feature type="transmembrane region" description="Helical" evidence="8">
    <location>
        <begin position="144"/>
        <end position="170"/>
    </location>
</feature>
<feature type="transmembrane region" description="Helical" evidence="8">
    <location>
        <begin position="105"/>
        <end position="124"/>
    </location>
</feature>
<dbReference type="AlphaFoldDB" id="U2KF21"/>
<keyword evidence="3" id="KW-0645">Protease</keyword>
<dbReference type="GeneID" id="93692128"/>
<keyword evidence="4 8" id="KW-0812">Transmembrane</keyword>
<gene>
    <name evidence="9" type="ORF">RUMCAL_00518</name>
</gene>
<feature type="transmembrane region" description="Helical" evidence="8">
    <location>
        <begin position="26"/>
        <end position="51"/>
    </location>
</feature>
<comment type="caution">
    <text evidence="9">The sequence shown here is derived from an EMBL/GenBank/DDBJ whole genome shotgun (WGS) entry which is preliminary data.</text>
</comment>
<evidence type="ECO:0000313" key="9">
    <source>
        <dbReference type="EMBL" id="ERJ97106.1"/>
    </source>
</evidence>
<dbReference type="Pfam" id="PF04647">
    <property type="entry name" value="AgrB"/>
    <property type="match status" value="1"/>
</dbReference>
<dbReference type="GO" id="GO:0008233">
    <property type="term" value="F:peptidase activity"/>
    <property type="evidence" value="ECO:0007669"/>
    <property type="project" value="UniProtKB-KW"/>
</dbReference>
<dbReference type="OrthoDB" id="9815055at2"/>
<evidence type="ECO:0000256" key="4">
    <source>
        <dbReference type="ARBA" id="ARBA00022692"/>
    </source>
</evidence>
<name>U2KF21_9FIRM</name>
<dbReference type="RefSeq" id="WP_021683306.1">
    <property type="nucleotide sequence ID" value="NZ_KI260476.1"/>
</dbReference>
<evidence type="ECO:0000256" key="3">
    <source>
        <dbReference type="ARBA" id="ARBA00022670"/>
    </source>
</evidence>
<evidence type="ECO:0000256" key="6">
    <source>
        <dbReference type="ARBA" id="ARBA00022989"/>
    </source>
</evidence>
<organism evidence="9 10">
    <name type="scientific">Ruminococcus callidus ATCC 27760</name>
    <dbReference type="NCBI Taxonomy" id="411473"/>
    <lineage>
        <taxon>Bacteria</taxon>
        <taxon>Bacillati</taxon>
        <taxon>Bacillota</taxon>
        <taxon>Clostridia</taxon>
        <taxon>Eubacteriales</taxon>
        <taxon>Oscillospiraceae</taxon>
        <taxon>Ruminococcus</taxon>
    </lineage>
</organism>